<protein>
    <submittedName>
        <fullName evidence="1">Uncharacterized protein</fullName>
    </submittedName>
</protein>
<evidence type="ECO:0000313" key="2">
    <source>
        <dbReference type="Proteomes" id="UP000481109"/>
    </source>
</evidence>
<sequence>MRRWVKLALVGVAVLGLVGYCAKPHVKDWWLAREACGGVFPDLVVDVLNADERPLANTDEQLIEELGQYSCSLEYETDSGRTERLVGIDAYTGRDQQDAGMLRSAERGLDAMTGLPHGLPGFFDGAGHAVLRQECPALGRDDKGRPRTMLVVARGGTTGDPSVALLQAAVTGAHRASGQLGCGAKPLKVPDDVLSRDAKPKKATDVRDSACGTASAQLPKGTRVRVVGGDTTPVVHCELYLETPGEERASYDDDKDRPVNAGLGAYFGDWSTSLVTGHDGRRDGNTVTARCEGELVNFDGWADDDTAVSDRELRELVLTFAKDQAKRRGCTDVRPMPAG</sequence>
<proteinExistence type="predicted"/>
<dbReference type="Proteomes" id="UP000481109">
    <property type="component" value="Unassembled WGS sequence"/>
</dbReference>
<dbReference type="RefSeq" id="WP_165332725.1">
    <property type="nucleotide sequence ID" value="NZ_JAAKZW010000059.1"/>
</dbReference>
<reference evidence="1 2" key="1">
    <citation type="submission" date="2020-02" db="EMBL/GenBank/DDBJ databases">
        <title>Whole-genome analyses of novel actinobacteria.</title>
        <authorList>
            <person name="Sahin N."/>
            <person name="Tokatli A."/>
        </authorList>
    </citation>
    <scope>NUCLEOTIDE SEQUENCE [LARGE SCALE GENOMIC DNA]</scope>
    <source>
        <strain evidence="1 2">YC504</strain>
    </source>
</reference>
<name>A0A6G4XKV7_9ACTN</name>
<dbReference type="EMBL" id="JAAKZW010000059">
    <property type="protein sequence ID" value="NGO77261.1"/>
    <property type="molecule type" value="Genomic_DNA"/>
</dbReference>
<accession>A0A6G4XKV7</accession>
<keyword evidence="2" id="KW-1185">Reference proteome</keyword>
<organism evidence="1 2">
    <name type="scientific">Streptomyces mesophilus</name>
    <dbReference type="NCBI Taxonomy" id="1775132"/>
    <lineage>
        <taxon>Bacteria</taxon>
        <taxon>Bacillati</taxon>
        <taxon>Actinomycetota</taxon>
        <taxon>Actinomycetes</taxon>
        <taxon>Kitasatosporales</taxon>
        <taxon>Streptomycetaceae</taxon>
        <taxon>Streptomyces</taxon>
    </lineage>
</organism>
<evidence type="ECO:0000313" key="1">
    <source>
        <dbReference type="EMBL" id="NGO77261.1"/>
    </source>
</evidence>
<comment type="caution">
    <text evidence="1">The sequence shown here is derived from an EMBL/GenBank/DDBJ whole genome shotgun (WGS) entry which is preliminary data.</text>
</comment>
<dbReference type="AlphaFoldDB" id="A0A6G4XKV7"/>
<gene>
    <name evidence="1" type="ORF">G6045_16575</name>
</gene>